<keyword evidence="3" id="KW-1185">Reference proteome</keyword>
<dbReference type="OrthoDB" id="119302at2759"/>
<dbReference type="InterPro" id="IPR007034">
    <property type="entry name" value="BMS1_TSR1_C"/>
</dbReference>
<organism evidence="2 3">
    <name type="scientific">Kipferlia bialata</name>
    <dbReference type="NCBI Taxonomy" id="797122"/>
    <lineage>
        <taxon>Eukaryota</taxon>
        <taxon>Metamonada</taxon>
        <taxon>Carpediemonas-like organisms</taxon>
        <taxon>Kipferlia</taxon>
    </lineage>
</organism>
<evidence type="ECO:0000259" key="1">
    <source>
        <dbReference type="SMART" id="SM01362"/>
    </source>
</evidence>
<dbReference type="Pfam" id="PF04950">
    <property type="entry name" value="RIBIOP_C"/>
    <property type="match status" value="2"/>
</dbReference>
<sequence>AEDMEFPDEVDTPCDVPVREKFAGYRGLNSFRTSPWIGAKYELPEAYSALYRISHPREVEKVVLEEQARGIDCAMPGQYVVVVLRECSFKGMGGEDQTTNTLEGVMGLYANQAPVTCFGLLRHETKMSLCHFRVKRHPVFSAPVDEEGNPLPDTENEYLIKSGDPLVIQYGFRRVLAFPTISEHLSDPKQDKAKMVRFFHEGMNLVLSAVCPVALTRPNVLIFKPVDPEQCPEAAGAPLRLVATGTGLPPNVDKLIIKRVVLTGYPLKVSKITAWVRYMFFNRTDIKWYRPIELQTKYGRTGHITQPVGLHGLLKARFDKPLHQGDTVMLKLYKRTFPDAASTLPFGVSTLEACGNAMTAYLDKEEDAREEERARIEGQEKDIVDMAITAYTPFHCTQVHL</sequence>
<dbReference type="Proteomes" id="UP000265618">
    <property type="component" value="Unassembled WGS sequence"/>
</dbReference>
<accession>A0A9K3CXQ1</accession>
<dbReference type="GO" id="GO:0034511">
    <property type="term" value="F:U3 snoRNA binding"/>
    <property type="evidence" value="ECO:0007669"/>
    <property type="project" value="TreeGrafter"/>
</dbReference>
<comment type="caution">
    <text evidence="2">The sequence shown here is derived from an EMBL/GenBank/DDBJ whole genome shotgun (WGS) entry which is preliminary data.</text>
</comment>
<dbReference type="GO" id="GO:0030688">
    <property type="term" value="C:preribosome, small subunit precursor"/>
    <property type="evidence" value="ECO:0007669"/>
    <property type="project" value="TreeGrafter"/>
</dbReference>
<evidence type="ECO:0000313" key="2">
    <source>
        <dbReference type="EMBL" id="GIQ84427.1"/>
    </source>
</evidence>
<dbReference type="SMART" id="SM01362">
    <property type="entry name" value="DUF663"/>
    <property type="match status" value="1"/>
</dbReference>
<dbReference type="GO" id="GO:0003924">
    <property type="term" value="F:GTPase activity"/>
    <property type="evidence" value="ECO:0007669"/>
    <property type="project" value="TreeGrafter"/>
</dbReference>
<dbReference type="PANTHER" id="PTHR12858:SF1">
    <property type="entry name" value="PRE-RRNA-PROCESSING PROTEIN TSR1 HOMOLOG"/>
    <property type="match status" value="1"/>
</dbReference>
<evidence type="ECO:0000313" key="3">
    <source>
        <dbReference type="Proteomes" id="UP000265618"/>
    </source>
</evidence>
<dbReference type="GO" id="GO:0000479">
    <property type="term" value="P:endonucleolytic cleavage of tricistronic rRNA transcript (SSU-rRNA, 5.8S rRNA, LSU-rRNA)"/>
    <property type="evidence" value="ECO:0007669"/>
    <property type="project" value="TreeGrafter"/>
</dbReference>
<name>A0A9K3CXQ1_9EUKA</name>
<dbReference type="AlphaFoldDB" id="A0A9K3CXQ1"/>
<dbReference type="GO" id="GO:0000462">
    <property type="term" value="P:maturation of SSU-rRNA from tricistronic rRNA transcript (SSU-rRNA, 5.8S rRNA, LSU-rRNA)"/>
    <property type="evidence" value="ECO:0007669"/>
    <property type="project" value="TreeGrafter"/>
</dbReference>
<feature type="non-terminal residue" evidence="2">
    <location>
        <position position="1"/>
    </location>
</feature>
<reference evidence="2 3" key="1">
    <citation type="journal article" date="2018" name="PLoS ONE">
        <title>The draft genome of Kipferlia bialata reveals reductive genome evolution in fornicate parasites.</title>
        <authorList>
            <person name="Tanifuji G."/>
            <person name="Takabayashi S."/>
            <person name="Kume K."/>
            <person name="Takagi M."/>
            <person name="Nakayama T."/>
            <person name="Kamikawa R."/>
            <person name="Inagaki Y."/>
            <person name="Hashimoto T."/>
        </authorList>
    </citation>
    <scope>NUCLEOTIDE SEQUENCE [LARGE SCALE GENOMIC DNA]</scope>
    <source>
        <strain evidence="2">NY0173</strain>
    </source>
</reference>
<proteinExistence type="predicted"/>
<dbReference type="EMBL" id="BDIP01001453">
    <property type="protein sequence ID" value="GIQ84427.1"/>
    <property type="molecule type" value="Genomic_DNA"/>
</dbReference>
<dbReference type="GO" id="GO:0005525">
    <property type="term" value="F:GTP binding"/>
    <property type="evidence" value="ECO:0007669"/>
    <property type="project" value="TreeGrafter"/>
</dbReference>
<dbReference type="InterPro" id="IPR039761">
    <property type="entry name" value="Bms1/Tsr1"/>
</dbReference>
<gene>
    <name evidence="2" type="ORF">KIPB_005914</name>
</gene>
<dbReference type="PANTHER" id="PTHR12858">
    <property type="entry name" value="RIBOSOME BIOGENESIS PROTEIN"/>
    <property type="match status" value="1"/>
</dbReference>
<feature type="domain" description="Ribosome biogenesis protein BMS1/TSR1 C-terminal" evidence="1">
    <location>
        <begin position="9"/>
        <end position="336"/>
    </location>
</feature>
<protein>
    <recommendedName>
        <fullName evidence="1">Ribosome biogenesis protein BMS1/TSR1 C-terminal domain-containing protein</fullName>
    </recommendedName>
</protein>